<proteinExistence type="predicted"/>
<gene>
    <name evidence="3" type="ORF">OLC1_LOCUS24621</name>
</gene>
<dbReference type="Proteomes" id="UP001161247">
    <property type="component" value="Chromosome 9"/>
</dbReference>
<evidence type="ECO:0000256" key="1">
    <source>
        <dbReference type="SAM" id="Phobius"/>
    </source>
</evidence>
<evidence type="ECO:0000313" key="4">
    <source>
        <dbReference type="Proteomes" id="UP001161247"/>
    </source>
</evidence>
<keyword evidence="1" id="KW-0812">Transmembrane</keyword>
<accession>A0AAV1EGL7</accession>
<dbReference type="AlphaFoldDB" id="A0AAV1EGL7"/>
<dbReference type="PANTHER" id="PTHR34458:SF5">
    <property type="entry name" value="POLLEN OLE E 1 ALLERGEN AND EXTENSIN FAMILY PROTEIN"/>
    <property type="match status" value="1"/>
</dbReference>
<feature type="chain" id="PRO_5043505532" evidence="2">
    <location>
        <begin position="24"/>
        <end position="195"/>
    </location>
</feature>
<name>A0AAV1EGL7_OLDCO</name>
<feature type="signal peptide" evidence="2">
    <location>
        <begin position="1"/>
        <end position="23"/>
    </location>
</feature>
<dbReference type="PANTHER" id="PTHR34458">
    <property type="entry name" value="POLLEN OLE E 1 ALLERGEN AND EXTENSIN FAMILY PROTEIN-RELATED"/>
    <property type="match status" value="1"/>
</dbReference>
<reference evidence="3" key="1">
    <citation type="submission" date="2023-03" db="EMBL/GenBank/DDBJ databases">
        <authorList>
            <person name="Julca I."/>
        </authorList>
    </citation>
    <scope>NUCLEOTIDE SEQUENCE</scope>
</reference>
<keyword evidence="1" id="KW-0472">Membrane</keyword>
<keyword evidence="2" id="KW-0732">Signal</keyword>
<evidence type="ECO:0000313" key="3">
    <source>
        <dbReference type="EMBL" id="CAI9118841.1"/>
    </source>
</evidence>
<feature type="transmembrane region" description="Helical" evidence="1">
    <location>
        <begin position="39"/>
        <end position="61"/>
    </location>
</feature>
<dbReference type="EMBL" id="OX459126">
    <property type="protein sequence ID" value="CAI9118841.1"/>
    <property type="molecule type" value="Genomic_DNA"/>
</dbReference>
<evidence type="ECO:0000256" key="2">
    <source>
        <dbReference type="SAM" id="SignalP"/>
    </source>
</evidence>
<keyword evidence="1" id="KW-1133">Transmembrane helix</keyword>
<dbReference type="InterPro" id="IPR040404">
    <property type="entry name" value="Phylloplanin-like"/>
</dbReference>
<sequence length="195" mass="19865">MALRRTLLTFMVIALVAIPMGEAQLGGVGGLLGQILGGILGPLLGPTGILGGILGILGGIVQNINGTPSIIQLQGRLFCSVNGNTGGFLSQTPIFPNAAIQVQCGTNGDVVSTTTTNARGEFATLLKPSLMNTLLNNCSVAVATPLSTCNANLPSVASLISPITSAGTTAFGDRFNIFRLTANQFQLISPATRGN</sequence>
<keyword evidence="4" id="KW-1185">Reference proteome</keyword>
<organism evidence="3 4">
    <name type="scientific">Oldenlandia corymbosa var. corymbosa</name>
    <dbReference type="NCBI Taxonomy" id="529605"/>
    <lineage>
        <taxon>Eukaryota</taxon>
        <taxon>Viridiplantae</taxon>
        <taxon>Streptophyta</taxon>
        <taxon>Embryophyta</taxon>
        <taxon>Tracheophyta</taxon>
        <taxon>Spermatophyta</taxon>
        <taxon>Magnoliopsida</taxon>
        <taxon>eudicotyledons</taxon>
        <taxon>Gunneridae</taxon>
        <taxon>Pentapetalae</taxon>
        <taxon>asterids</taxon>
        <taxon>lamiids</taxon>
        <taxon>Gentianales</taxon>
        <taxon>Rubiaceae</taxon>
        <taxon>Rubioideae</taxon>
        <taxon>Spermacoceae</taxon>
        <taxon>Hedyotis-Oldenlandia complex</taxon>
        <taxon>Oldenlandia</taxon>
    </lineage>
</organism>
<protein>
    <submittedName>
        <fullName evidence="3">OLC1v1020468C1</fullName>
    </submittedName>
</protein>